<keyword evidence="1" id="KW-0812">Transmembrane</keyword>
<gene>
    <name evidence="2" type="ORF">D9O36_08370</name>
</gene>
<dbReference type="EMBL" id="RCNR01000012">
    <property type="protein sequence ID" value="MUH35851.1"/>
    <property type="molecule type" value="Genomic_DNA"/>
</dbReference>
<dbReference type="OrthoDB" id="1139505at2"/>
<comment type="caution">
    <text evidence="2">The sequence shown here is derived from an EMBL/GenBank/DDBJ whole genome shotgun (WGS) entry which is preliminary data.</text>
</comment>
<keyword evidence="3" id="KW-1185">Reference proteome</keyword>
<protein>
    <submittedName>
        <fullName evidence="2">Riboflavin synthase subunit beta</fullName>
    </submittedName>
</protein>
<organism evidence="2 3">
    <name type="scientific">Zobellia amurskyensis</name>
    <dbReference type="NCBI Taxonomy" id="248905"/>
    <lineage>
        <taxon>Bacteria</taxon>
        <taxon>Pseudomonadati</taxon>
        <taxon>Bacteroidota</taxon>
        <taxon>Flavobacteriia</taxon>
        <taxon>Flavobacteriales</taxon>
        <taxon>Flavobacteriaceae</taxon>
        <taxon>Zobellia</taxon>
    </lineage>
</organism>
<dbReference type="Proteomes" id="UP000540519">
    <property type="component" value="Unassembled WGS sequence"/>
</dbReference>
<sequence>MGMLSKFTRLKRSKKFEYTPRYYDDKGKGNPFKIEPKFDQYRSTLNPARGLKGKFGSAMSDVKRKGDTNLKIRMAVILAILVLIVLFIIDFDISIFFPN</sequence>
<proteinExistence type="predicted"/>
<keyword evidence="1" id="KW-1133">Transmembrane helix</keyword>
<keyword evidence="1" id="KW-0472">Membrane</keyword>
<dbReference type="AlphaFoldDB" id="A0A7X3D1C0"/>
<accession>A0A7X3D1C0</accession>
<feature type="transmembrane region" description="Helical" evidence="1">
    <location>
        <begin position="74"/>
        <end position="97"/>
    </location>
</feature>
<evidence type="ECO:0000313" key="2">
    <source>
        <dbReference type="EMBL" id="MUH35851.1"/>
    </source>
</evidence>
<evidence type="ECO:0000256" key="1">
    <source>
        <dbReference type="SAM" id="Phobius"/>
    </source>
</evidence>
<evidence type="ECO:0000313" key="3">
    <source>
        <dbReference type="Proteomes" id="UP000540519"/>
    </source>
</evidence>
<reference evidence="2 3" key="1">
    <citation type="journal article" date="2019" name="Mar. Drugs">
        <title>Comparative Genomics and CAZyme Genome Repertoires of Marine Zobellia amurskyensis KMM 3526(T) and Zobellia laminariae KMM 3676(T).</title>
        <authorList>
            <person name="Chernysheva N."/>
            <person name="Bystritskaya E."/>
            <person name="Stenkova A."/>
            <person name="Golovkin I."/>
            <person name="Nedashkovskaya O."/>
            <person name="Isaeva M."/>
        </authorList>
    </citation>
    <scope>NUCLEOTIDE SEQUENCE [LARGE SCALE GENOMIC DNA]</scope>
    <source>
        <strain evidence="2 3">KMM 3526</strain>
    </source>
</reference>
<name>A0A7X3D1C0_9FLAO</name>